<dbReference type="AlphaFoldDB" id="A0AAP3DE99"/>
<evidence type="ECO:0000313" key="1">
    <source>
        <dbReference type="EMBL" id="MCZ0806663.1"/>
    </source>
</evidence>
<dbReference type="EMBL" id="JAPTNE010000007">
    <property type="protein sequence ID" value="MCZ0806663.1"/>
    <property type="molecule type" value="Genomic_DNA"/>
</dbReference>
<gene>
    <name evidence="1" type="ORF">O0554_06975</name>
</gene>
<dbReference type="RefSeq" id="WP_258433208.1">
    <property type="nucleotide sequence ID" value="NZ_JANSGW010000007.1"/>
</dbReference>
<protein>
    <submittedName>
        <fullName evidence="1">Uncharacterized protein</fullName>
    </submittedName>
</protein>
<comment type="caution">
    <text evidence="1">The sequence shown here is derived from an EMBL/GenBank/DDBJ whole genome shotgun (WGS) entry which is preliminary data.</text>
</comment>
<reference evidence="1" key="1">
    <citation type="submission" date="2022-09" db="EMBL/GenBank/DDBJ databases">
        <title>Genome analysis and characterization of larvicidal activity of Brevibacillus strains.</title>
        <authorList>
            <person name="Patrusheva E.V."/>
            <person name="Izotova A.O."/>
            <person name="Toshchakov S.V."/>
            <person name="Sineoky S.P."/>
        </authorList>
    </citation>
    <scope>NUCLEOTIDE SEQUENCE</scope>
    <source>
        <strain evidence="1">VKPM_B-13247</strain>
    </source>
</reference>
<organism evidence="1 2">
    <name type="scientific">Brevibacillus laterosporus</name>
    <name type="common">Bacillus laterosporus</name>
    <dbReference type="NCBI Taxonomy" id="1465"/>
    <lineage>
        <taxon>Bacteria</taxon>
        <taxon>Bacillati</taxon>
        <taxon>Bacillota</taxon>
        <taxon>Bacilli</taxon>
        <taxon>Bacillales</taxon>
        <taxon>Paenibacillaceae</taxon>
        <taxon>Brevibacillus</taxon>
    </lineage>
</organism>
<name>A0AAP3DE99_BRELA</name>
<proteinExistence type="predicted"/>
<evidence type="ECO:0000313" key="2">
    <source>
        <dbReference type="Proteomes" id="UP001077662"/>
    </source>
</evidence>
<dbReference type="Proteomes" id="UP001077662">
    <property type="component" value="Unassembled WGS sequence"/>
</dbReference>
<accession>A0AAP3DE99</accession>
<sequence>MNIQAVERMEGLIKEAREIVEKIEGLKEWVNNASNGSSTIEWDFEQLSNVYQAEVEAHMINAFIDVTKAEIKRLEKELAELWIWD</sequence>